<organism evidence="1 2">
    <name type="scientific">Chitinophaga polysaccharea</name>
    <dbReference type="NCBI Taxonomy" id="1293035"/>
    <lineage>
        <taxon>Bacteria</taxon>
        <taxon>Pseudomonadati</taxon>
        <taxon>Bacteroidota</taxon>
        <taxon>Chitinophagia</taxon>
        <taxon>Chitinophagales</taxon>
        <taxon>Chitinophagaceae</taxon>
        <taxon>Chitinophaga</taxon>
    </lineage>
</organism>
<keyword evidence="2" id="KW-1185">Reference proteome</keyword>
<dbReference type="AlphaFoldDB" id="A0A561PL51"/>
<comment type="caution">
    <text evidence="1">The sequence shown here is derived from an EMBL/GenBank/DDBJ whole genome shotgun (WGS) entry which is preliminary data.</text>
</comment>
<protein>
    <submittedName>
        <fullName evidence="1">Uncharacterized protein</fullName>
    </submittedName>
</protein>
<evidence type="ECO:0000313" key="2">
    <source>
        <dbReference type="Proteomes" id="UP000320811"/>
    </source>
</evidence>
<reference evidence="1 2" key="1">
    <citation type="submission" date="2019-06" db="EMBL/GenBank/DDBJ databases">
        <title>Sorghum-associated microbial communities from plants grown in Nebraska, USA.</title>
        <authorList>
            <person name="Schachtman D."/>
        </authorList>
    </citation>
    <scope>NUCLEOTIDE SEQUENCE [LARGE SCALE GENOMIC DNA]</scope>
    <source>
        <strain evidence="1 2">1209</strain>
    </source>
</reference>
<proteinExistence type="predicted"/>
<name>A0A561PL51_9BACT</name>
<dbReference type="EMBL" id="VIWO01000006">
    <property type="protein sequence ID" value="TWF38845.1"/>
    <property type="molecule type" value="Genomic_DNA"/>
</dbReference>
<accession>A0A561PL51</accession>
<dbReference type="Proteomes" id="UP000320811">
    <property type="component" value="Unassembled WGS sequence"/>
</dbReference>
<evidence type="ECO:0000313" key="1">
    <source>
        <dbReference type="EMBL" id="TWF38845.1"/>
    </source>
</evidence>
<gene>
    <name evidence="1" type="ORF">FHW36_10668</name>
</gene>
<sequence>MWDKITVAKYQELYEIITDTGFDHEIDRDIQLLCCLEGKQTEHYENMLLSDLQQEIKKIAFLHGAEIPSVKPSRYFTVTGRTYKVLYDFRDLVAGQFIDAMACAKEPAEFITNMHRMLAAICRGTKRTWRGRTVLDYGAIPFEQVSEAMKQLPIVQAHATALFFCQLWAAFLKGIPDYLTQNRQTMAKEEHLMWTQALAVAGGG</sequence>